<keyword evidence="2" id="KW-1185">Reference proteome</keyword>
<organism evidence="1 2">
    <name type="scientific">Clunio marinus</name>
    <dbReference type="NCBI Taxonomy" id="568069"/>
    <lineage>
        <taxon>Eukaryota</taxon>
        <taxon>Metazoa</taxon>
        <taxon>Ecdysozoa</taxon>
        <taxon>Arthropoda</taxon>
        <taxon>Hexapoda</taxon>
        <taxon>Insecta</taxon>
        <taxon>Pterygota</taxon>
        <taxon>Neoptera</taxon>
        <taxon>Endopterygota</taxon>
        <taxon>Diptera</taxon>
        <taxon>Nematocera</taxon>
        <taxon>Chironomoidea</taxon>
        <taxon>Chironomidae</taxon>
        <taxon>Clunio</taxon>
    </lineage>
</organism>
<evidence type="ECO:0000313" key="2">
    <source>
        <dbReference type="Proteomes" id="UP000183832"/>
    </source>
</evidence>
<dbReference type="EMBL" id="CVRI01000046">
    <property type="protein sequence ID" value="CRK97057.1"/>
    <property type="molecule type" value="Genomic_DNA"/>
</dbReference>
<dbReference type="AlphaFoldDB" id="A0A1J1IF35"/>
<sequence length="78" mass="9292">MTWKESLRKSFCLFANSQQLLDFVNVEITKESRFGHKTEKRTTISFCDVLRRFFCLHFASLSEIPNRPTTEMNLLVRF</sequence>
<dbReference type="Proteomes" id="UP000183832">
    <property type="component" value="Unassembled WGS sequence"/>
</dbReference>
<gene>
    <name evidence="1" type="ORF">CLUMA_CG010502</name>
</gene>
<proteinExistence type="predicted"/>
<accession>A0A1J1IF35</accession>
<reference evidence="1 2" key="1">
    <citation type="submission" date="2015-04" db="EMBL/GenBank/DDBJ databases">
        <authorList>
            <person name="Syromyatnikov M.Y."/>
            <person name="Popov V.N."/>
        </authorList>
    </citation>
    <scope>NUCLEOTIDE SEQUENCE [LARGE SCALE GENOMIC DNA]</scope>
</reference>
<evidence type="ECO:0000313" key="1">
    <source>
        <dbReference type="EMBL" id="CRK97057.1"/>
    </source>
</evidence>
<name>A0A1J1IF35_9DIPT</name>
<protein>
    <submittedName>
        <fullName evidence="1">CLUMA_CG010502, isoform A</fullName>
    </submittedName>
</protein>